<keyword evidence="7 10" id="KW-0653">Protein transport</keyword>
<dbReference type="Proteomes" id="UP000786387">
    <property type="component" value="Unassembled WGS sequence"/>
</dbReference>
<name>A0ABR5Z3M1_9GAMM</name>
<dbReference type="CDD" id="cd24017">
    <property type="entry name" value="ASKHA_T2SSL_N"/>
    <property type="match status" value="1"/>
</dbReference>
<evidence type="ECO:0000256" key="6">
    <source>
        <dbReference type="ARBA" id="ARBA00022692"/>
    </source>
</evidence>
<evidence type="ECO:0000259" key="12">
    <source>
        <dbReference type="Pfam" id="PF12693"/>
    </source>
</evidence>
<evidence type="ECO:0000313" key="13">
    <source>
        <dbReference type="EMBL" id="MBA1274812.1"/>
    </source>
</evidence>
<comment type="similarity">
    <text evidence="2 10">Belongs to the GSP L family.</text>
</comment>
<gene>
    <name evidence="13" type="primary">gspL</name>
    <name evidence="13" type="ORF">G7026_15770</name>
</gene>
<dbReference type="SUPFAM" id="SSF53067">
    <property type="entry name" value="Actin-like ATPase domain"/>
    <property type="match status" value="1"/>
</dbReference>
<dbReference type="Gene3D" id="3.30.420.380">
    <property type="match status" value="1"/>
</dbReference>
<evidence type="ECO:0000256" key="9">
    <source>
        <dbReference type="ARBA" id="ARBA00023136"/>
    </source>
</evidence>
<keyword evidence="8" id="KW-1133">Transmembrane helix</keyword>
<feature type="domain" description="GspL periplasmic" evidence="12">
    <location>
        <begin position="228"/>
        <end position="376"/>
    </location>
</feature>
<evidence type="ECO:0000256" key="1">
    <source>
        <dbReference type="ARBA" id="ARBA00004377"/>
    </source>
</evidence>
<evidence type="ECO:0000259" key="11">
    <source>
        <dbReference type="Pfam" id="PF05134"/>
    </source>
</evidence>
<evidence type="ECO:0000256" key="2">
    <source>
        <dbReference type="ARBA" id="ARBA00005318"/>
    </source>
</evidence>
<dbReference type="PIRSF" id="PIRSF015761">
    <property type="entry name" value="Protein_L"/>
    <property type="match status" value="1"/>
</dbReference>
<dbReference type="EMBL" id="JAAMRF010000008">
    <property type="protein sequence ID" value="MBA1274812.1"/>
    <property type="molecule type" value="Genomic_DNA"/>
</dbReference>
<evidence type="ECO:0000256" key="7">
    <source>
        <dbReference type="ARBA" id="ARBA00022927"/>
    </source>
</evidence>
<evidence type="ECO:0000313" key="14">
    <source>
        <dbReference type="Proteomes" id="UP000786387"/>
    </source>
</evidence>
<proteinExistence type="inferred from homology"/>
<sequence length="377" mass="40646">MDCLFLPAESGARLTEESSAYWLPGTGAGAWLSLAECAEAIRGPVALILPAEVCSFFAVSLPTRKARWVNQALAYAVEELLAENVDDLHLTHGDVLEDGRHRVIAVNRGLLAGWYEDLQALGLAIGAIHVDADLLPRDGAQLLFIGERGLLGGSPEPRLAFASEHWPMLAGQCPSPRHAQGTDAQAPLDVDDYQQIDDPYRLLADGRAEAVDLAQGDFAARTTTTGIGHWKPLFAALALVLLVQLVFNFGQAWYLQRQGDAYAEASRALYRELFPEDTRIVNLRAQFTDRIGQQAGPSAGFMALLSDAAQAVTEASVTVGQLDYNEDRGDLSMQVRANDFPALEQLRQRLGEIGQSVQLGSASREGDGVTARVVIGG</sequence>
<evidence type="ECO:0000256" key="4">
    <source>
        <dbReference type="ARBA" id="ARBA00022475"/>
    </source>
</evidence>
<protein>
    <recommendedName>
        <fullName evidence="10">Type II secretion system protein L</fullName>
        <shortName evidence="10">T2SS protein L</shortName>
    </recommendedName>
</protein>
<evidence type="ECO:0000256" key="8">
    <source>
        <dbReference type="ARBA" id="ARBA00022989"/>
    </source>
</evidence>
<evidence type="ECO:0000256" key="5">
    <source>
        <dbReference type="ARBA" id="ARBA00022519"/>
    </source>
</evidence>
<comment type="subcellular location">
    <subcellularLocation>
        <location evidence="1">Cell inner membrane</location>
        <topology evidence="1">Single-pass membrane protein</topology>
    </subcellularLocation>
</comment>
<keyword evidence="6" id="KW-0812">Transmembrane</keyword>
<organism evidence="13 14">
    <name type="scientific">Stutzerimonas azotifigens</name>
    <dbReference type="NCBI Taxonomy" id="291995"/>
    <lineage>
        <taxon>Bacteria</taxon>
        <taxon>Pseudomonadati</taxon>
        <taxon>Pseudomonadota</taxon>
        <taxon>Gammaproteobacteria</taxon>
        <taxon>Pseudomonadales</taxon>
        <taxon>Pseudomonadaceae</taxon>
        <taxon>Stutzerimonas</taxon>
    </lineage>
</organism>
<dbReference type="NCBIfam" id="TIGR01709">
    <property type="entry name" value="typeII_sec_gspL"/>
    <property type="match status" value="1"/>
</dbReference>
<keyword evidence="3 10" id="KW-0813">Transport</keyword>
<dbReference type="RefSeq" id="WP_181071861.1">
    <property type="nucleotide sequence ID" value="NZ_JAAMRF010000008.1"/>
</dbReference>
<dbReference type="Gene3D" id="3.30.1360.100">
    <property type="entry name" value="General secretion pathway protein M, EpsM"/>
    <property type="match status" value="1"/>
</dbReference>
<dbReference type="Pfam" id="PF12693">
    <property type="entry name" value="GspL_C"/>
    <property type="match status" value="1"/>
</dbReference>
<reference evidence="13 14" key="1">
    <citation type="submission" date="2020-02" db="EMBL/GenBank/DDBJ databases">
        <title>Synteny-based analysis reveals conserved mechanism for high triclosan tolerance in Pseudomonas, as well as instances of horizontal transfer.</title>
        <authorList>
            <person name="Mcfarland A.G."/>
            <person name="Bertucci H.K."/>
            <person name="Litmann E."/>
            <person name="Shen J."/>
            <person name="Huttenhower C."/>
            <person name="Hartmann E.M."/>
        </authorList>
    </citation>
    <scope>NUCLEOTIDE SEQUENCE [LARGE SCALE GENOMIC DNA]</scope>
    <source>
        <strain evidence="13 14">115A1</strain>
    </source>
</reference>
<evidence type="ECO:0000256" key="3">
    <source>
        <dbReference type="ARBA" id="ARBA00022448"/>
    </source>
</evidence>
<keyword evidence="4" id="KW-1003">Cell membrane</keyword>
<keyword evidence="14" id="KW-1185">Reference proteome</keyword>
<dbReference type="InterPro" id="IPR024230">
    <property type="entry name" value="GspL_cyto_dom"/>
</dbReference>
<feature type="domain" description="GspL cytoplasmic actin-ATPase-like" evidence="11">
    <location>
        <begin position="33"/>
        <end position="220"/>
    </location>
</feature>
<dbReference type="Pfam" id="PF05134">
    <property type="entry name" value="T2SSL"/>
    <property type="match status" value="1"/>
</dbReference>
<comment type="caution">
    <text evidence="13">The sequence shown here is derived from an EMBL/GenBank/DDBJ whole genome shotgun (WGS) entry which is preliminary data.</text>
</comment>
<keyword evidence="9" id="KW-0472">Membrane</keyword>
<dbReference type="InterPro" id="IPR025691">
    <property type="entry name" value="GspL_pp_dom"/>
</dbReference>
<dbReference type="InterPro" id="IPR007812">
    <property type="entry name" value="T2SS_protein-GspL"/>
</dbReference>
<keyword evidence="5" id="KW-0997">Cell inner membrane</keyword>
<comment type="function">
    <text evidence="10">Inner membrane component of the type II secretion system required for the energy-dependent secretion of extracellular factors such as proteases and toxins from the periplasm.</text>
</comment>
<accession>A0ABR5Z3M1</accession>
<evidence type="ECO:0000256" key="10">
    <source>
        <dbReference type="PIRNR" id="PIRNR015761"/>
    </source>
</evidence>
<dbReference type="InterPro" id="IPR043129">
    <property type="entry name" value="ATPase_NBD"/>
</dbReference>